<sequence>MRWLTLYARSRQVPTSAAAVALTALVVWAFNRGGGTGAVEADAINPIVYFVLAAGVAAGSVGLGGQDSALDRTAAIRWAPRRAAHALLIGVVVGAAVLAVQAAGPRFAPTEVVLRDTAGLAGLAALGAVLCGAHLAWILPIGWLGFTILVPPLPPTTVGKAIGWMTCPAGTGVSTWTAVALLVTGGALYAVAGPRR</sequence>
<evidence type="ECO:0000256" key="1">
    <source>
        <dbReference type="SAM" id="Phobius"/>
    </source>
</evidence>
<name>A0A372ZI14_9ACTN</name>
<feature type="transmembrane region" description="Helical" evidence="1">
    <location>
        <begin position="43"/>
        <end position="63"/>
    </location>
</feature>
<accession>A0A372ZI14</accession>
<evidence type="ECO:0000313" key="2">
    <source>
        <dbReference type="EMBL" id="RGD55483.1"/>
    </source>
</evidence>
<organism evidence="2 3">
    <name type="scientific">Kitasatospora xanthocidica</name>
    <dbReference type="NCBI Taxonomy" id="83382"/>
    <lineage>
        <taxon>Bacteria</taxon>
        <taxon>Bacillati</taxon>
        <taxon>Actinomycetota</taxon>
        <taxon>Actinomycetes</taxon>
        <taxon>Kitasatosporales</taxon>
        <taxon>Streptomycetaceae</taxon>
        <taxon>Kitasatospora</taxon>
    </lineage>
</organism>
<keyword evidence="1" id="KW-1133">Transmembrane helix</keyword>
<feature type="transmembrane region" description="Helical" evidence="1">
    <location>
        <begin position="123"/>
        <end position="150"/>
    </location>
</feature>
<proteinExistence type="predicted"/>
<dbReference type="AlphaFoldDB" id="A0A372ZI14"/>
<comment type="caution">
    <text evidence="2">The sequence shown here is derived from an EMBL/GenBank/DDBJ whole genome shotgun (WGS) entry which is preliminary data.</text>
</comment>
<reference evidence="2 3" key="1">
    <citation type="submission" date="2018-08" db="EMBL/GenBank/DDBJ databases">
        <title>Diversity &amp; Physiological Properties of Lignin-Decomposing Actinobacteria from Soil.</title>
        <authorList>
            <person name="Roh S.G."/>
            <person name="Kim S.B."/>
        </authorList>
    </citation>
    <scope>NUCLEOTIDE SEQUENCE [LARGE SCALE GENOMIC DNA]</scope>
    <source>
        <strain evidence="2 3">MMS17-GH009</strain>
    </source>
</reference>
<keyword evidence="1" id="KW-0472">Membrane</keyword>
<gene>
    <name evidence="2" type="ORF">DR950_39645</name>
</gene>
<dbReference type="EMBL" id="QVIG01000003">
    <property type="protein sequence ID" value="RGD55483.1"/>
    <property type="molecule type" value="Genomic_DNA"/>
</dbReference>
<dbReference type="RefSeq" id="WP_074004644.1">
    <property type="nucleotide sequence ID" value="NZ_QVIG01000003.1"/>
</dbReference>
<evidence type="ECO:0000313" key="3">
    <source>
        <dbReference type="Proteomes" id="UP000263377"/>
    </source>
</evidence>
<feature type="transmembrane region" description="Helical" evidence="1">
    <location>
        <begin position="84"/>
        <end position="103"/>
    </location>
</feature>
<feature type="transmembrane region" description="Helical" evidence="1">
    <location>
        <begin position="162"/>
        <end position="192"/>
    </location>
</feature>
<dbReference type="Proteomes" id="UP000263377">
    <property type="component" value="Unassembled WGS sequence"/>
</dbReference>
<keyword evidence="1" id="KW-0812">Transmembrane</keyword>
<keyword evidence="3" id="KW-1185">Reference proteome</keyword>
<feature type="transmembrane region" description="Helical" evidence="1">
    <location>
        <begin position="12"/>
        <end position="31"/>
    </location>
</feature>
<protein>
    <submittedName>
        <fullName evidence="2">Uncharacterized protein</fullName>
    </submittedName>
</protein>